<dbReference type="InterPro" id="IPR050309">
    <property type="entry name" value="Type-B_Carboxylest/Lipase"/>
</dbReference>
<organism evidence="5 6">
    <name type="scientific">Gnomoniopsis smithogilvyi</name>
    <dbReference type="NCBI Taxonomy" id="1191159"/>
    <lineage>
        <taxon>Eukaryota</taxon>
        <taxon>Fungi</taxon>
        <taxon>Dikarya</taxon>
        <taxon>Ascomycota</taxon>
        <taxon>Pezizomycotina</taxon>
        <taxon>Sordariomycetes</taxon>
        <taxon>Sordariomycetidae</taxon>
        <taxon>Diaporthales</taxon>
        <taxon>Gnomoniaceae</taxon>
        <taxon>Gnomoniopsis</taxon>
    </lineage>
</organism>
<dbReference type="AlphaFoldDB" id="A0A9W9CVL2"/>
<dbReference type="Proteomes" id="UP001140453">
    <property type="component" value="Unassembled WGS sequence"/>
</dbReference>
<reference evidence="5" key="1">
    <citation type="submission" date="2022-10" db="EMBL/GenBank/DDBJ databases">
        <title>Tapping the CABI collections for fungal endophytes: first genome assemblies for Collariella, Neodidymelliopsis, Ascochyta clinopodiicola, Didymella pomorum, Didymosphaeria variabile, Neocosmospora piperis and Neocucurbitaria cava.</title>
        <authorList>
            <person name="Hill R."/>
        </authorList>
    </citation>
    <scope>NUCLEOTIDE SEQUENCE</scope>
    <source>
        <strain evidence="5">IMI 355082</strain>
    </source>
</reference>
<evidence type="ECO:0000256" key="3">
    <source>
        <dbReference type="RuleBase" id="RU361235"/>
    </source>
</evidence>
<dbReference type="EC" id="3.1.1.-" evidence="3"/>
<name>A0A9W9CVL2_9PEZI</name>
<dbReference type="OrthoDB" id="6846267at2759"/>
<feature type="domain" description="Carboxylesterase type B" evidence="4">
    <location>
        <begin position="41"/>
        <end position="518"/>
    </location>
</feature>
<gene>
    <name evidence="5" type="ORF">N0V93_004153</name>
</gene>
<dbReference type="EMBL" id="JAPEVB010000003">
    <property type="protein sequence ID" value="KAJ4390557.1"/>
    <property type="molecule type" value="Genomic_DNA"/>
</dbReference>
<evidence type="ECO:0000313" key="6">
    <source>
        <dbReference type="Proteomes" id="UP001140453"/>
    </source>
</evidence>
<accession>A0A9W9CVL2</accession>
<evidence type="ECO:0000259" key="4">
    <source>
        <dbReference type="Pfam" id="PF00135"/>
    </source>
</evidence>
<dbReference type="InterPro" id="IPR019826">
    <property type="entry name" value="Carboxylesterase_B_AS"/>
</dbReference>
<dbReference type="Gene3D" id="3.40.50.1820">
    <property type="entry name" value="alpha/beta hydrolase"/>
    <property type="match status" value="1"/>
</dbReference>
<dbReference type="GO" id="GO:0016787">
    <property type="term" value="F:hydrolase activity"/>
    <property type="evidence" value="ECO:0007669"/>
    <property type="project" value="UniProtKB-KW"/>
</dbReference>
<dbReference type="SUPFAM" id="SSF53474">
    <property type="entry name" value="alpha/beta-Hydrolases"/>
    <property type="match status" value="1"/>
</dbReference>
<evidence type="ECO:0000256" key="2">
    <source>
        <dbReference type="ARBA" id="ARBA00022801"/>
    </source>
</evidence>
<dbReference type="Pfam" id="PF00135">
    <property type="entry name" value="COesterase"/>
    <property type="match status" value="1"/>
</dbReference>
<dbReference type="PANTHER" id="PTHR11559">
    <property type="entry name" value="CARBOXYLESTERASE"/>
    <property type="match status" value="1"/>
</dbReference>
<proteinExistence type="inferred from homology"/>
<evidence type="ECO:0000256" key="1">
    <source>
        <dbReference type="ARBA" id="ARBA00005964"/>
    </source>
</evidence>
<evidence type="ECO:0000313" key="5">
    <source>
        <dbReference type="EMBL" id="KAJ4390557.1"/>
    </source>
</evidence>
<keyword evidence="2 3" id="KW-0378">Hydrolase</keyword>
<sequence length="564" mass="62084">MKPQVLYAAFASLSQKLLGVDASATPRATSSNSTVTLPGYGSFVGTSINKTISGYDLPTTVDAWLGIDYAAQPTGVARFTAVGFPEPFDGVKEASSYGHICVQDPATSGSYIQDEACLNFNVFRTPGVPMDQKLPVLVWIHGGSFIAGSSRAFDGAAFVASSKAPMVAINFHYRLNSLGFLPSTIFEEEGLLNLGLRDQRLFLEFVNKYVSQFGGDADKVTLAGRSAGAHSTGIHYFHNYGETAGNPLFSQAYMQSGSVTARAFPPADYALYQRQFADFMEYLSCPTEDNTAALSCLRAANITDIRDISTKLWEDSEYNITWPFQPTLGGYLLEKPGSVSGVEGTFHHVPLITSNVNDEAKYYSPGDLETNEQFLNFLWNISPNMTIEDISDLNILYPDPATNESSPYSNSPNSTQYDRISAALSDYMYICAGQENAYRAATGNVSSVWKARFNVPNGTPAWQGVPHTSDTKYTWDAPDVQYPEVSPVYHSYLSSFVTTGDPNTYRHDGTPEWPTYRPTGYGMDSEPASQLLVDRNATIIEKDVIRREQCLWWRDIVRAARLNK</sequence>
<keyword evidence="6" id="KW-1185">Reference proteome</keyword>
<dbReference type="InterPro" id="IPR002018">
    <property type="entry name" value="CarbesteraseB"/>
</dbReference>
<comment type="similarity">
    <text evidence="1 3">Belongs to the type-B carboxylesterase/lipase family.</text>
</comment>
<dbReference type="PROSITE" id="PS00122">
    <property type="entry name" value="CARBOXYLESTERASE_B_1"/>
    <property type="match status" value="1"/>
</dbReference>
<protein>
    <recommendedName>
        <fullName evidence="3">Carboxylic ester hydrolase</fullName>
        <ecNumber evidence="3">3.1.1.-</ecNumber>
    </recommendedName>
</protein>
<dbReference type="InterPro" id="IPR029058">
    <property type="entry name" value="AB_hydrolase_fold"/>
</dbReference>
<comment type="caution">
    <text evidence="5">The sequence shown here is derived from an EMBL/GenBank/DDBJ whole genome shotgun (WGS) entry which is preliminary data.</text>
</comment>